<organism evidence="1 2">
    <name type="scientific">Prorocentrum cordatum</name>
    <dbReference type="NCBI Taxonomy" id="2364126"/>
    <lineage>
        <taxon>Eukaryota</taxon>
        <taxon>Sar</taxon>
        <taxon>Alveolata</taxon>
        <taxon>Dinophyceae</taxon>
        <taxon>Prorocentrales</taxon>
        <taxon>Prorocentraceae</taxon>
        <taxon>Prorocentrum</taxon>
    </lineage>
</organism>
<evidence type="ECO:0000313" key="1">
    <source>
        <dbReference type="EMBL" id="CAK0876439.1"/>
    </source>
</evidence>
<keyword evidence="2" id="KW-1185">Reference proteome</keyword>
<reference evidence="1" key="1">
    <citation type="submission" date="2023-10" db="EMBL/GenBank/DDBJ databases">
        <authorList>
            <person name="Chen Y."/>
            <person name="Shah S."/>
            <person name="Dougan E. K."/>
            <person name="Thang M."/>
            <person name="Chan C."/>
        </authorList>
    </citation>
    <scope>NUCLEOTIDE SEQUENCE [LARGE SCALE GENOMIC DNA]</scope>
</reference>
<dbReference type="EMBL" id="CAUYUJ010017626">
    <property type="protein sequence ID" value="CAK0876439.1"/>
    <property type="molecule type" value="Genomic_DNA"/>
</dbReference>
<evidence type="ECO:0000313" key="2">
    <source>
        <dbReference type="Proteomes" id="UP001189429"/>
    </source>
</evidence>
<comment type="caution">
    <text evidence="1">The sequence shown here is derived from an EMBL/GenBank/DDBJ whole genome shotgun (WGS) entry which is preliminary data.</text>
</comment>
<gene>
    <name evidence="1" type="ORF">PCOR1329_LOCUS60804</name>
</gene>
<dbReference type="Proteomes" id="UP001189429">
    <property type="component" value="Unassembled WGS sequence"/>
</dbReference>
<accession>A0ABN9VSH0</accession>
<protein>
    <recommendedName>
        <fullName evidence="3">Cleavage and polyadenylation specificity factor 100 kDa subunit</fullName>
    </recommendedName>
</protein>
<name>A0ABN9VSH0_9DINO</name>
<proteinExistence type="predicted"/>
<evidence type="ECO:0008006" key="3">
    <source>
        <dbReference type="Google" id="ProtNLM"/>
    </source>
</evidence>
<sequence length="136" mass="14928">MKKASKFAAWLECKQRPPLVLLTDWREAKPCLQAAADQPVQNQPAITLVLCDVPAQYERAEAWARSCPAGSEKVRVIRDIGLPRELLAELLPELLQSELLATWDGKAEVGGEPEVECEAPPGDQHLAPWPVAAVRA</sequence>